<reference evidence="10" key="2">
    <citation type="journal article" date="2013" name="Nat. Genet.">
        <title>The genome of the platyfish, Xiphophorus maculatus, provides insights into evolutionary adaptation and several complex traits.</title>
        <authorList>
            <person name="Schartl M."/>
            <person name="Walter R.B."/>
            <person name="Shen Y."/>
            <person name="Garcia T."/>
            <person name="Catchen J."/>
            <person name="Amores A."/>
            <person name="Braasch I."/>
            <person name="Chalopin D."/>
            <person name="Volff J.N."/>
            <person name="Lesch K.P."/>
            <person name="Bisazza A."/>
            <person name="Minx P."/>
            <person name="Hillier L."/>
            <person name="Wilson R.K."/>
            <person name="Fuerstenberg S."/>
            <person name="Boore J."/>
            <person name="Searle S."/>
            <person name="Postlethwait J.H."/>
            <person name="Warren W.C."/>
        </authorList>
    </citation>
    <scope>NUCLEOTIDE SEQUENCE [LARGE SCALE GENOMIC DNA]</scope>
    <source>
        <strain evidence="10">JP 163 A</strain>
    </source>
</reference>
<dbReference type="InterPro" id="IPR007110">
    <property type="entry name" value="Ig-like_dom"/>
</dbReference>
<dbReference type="AlphaFoldDB" id="A0A3B5QXS7"/>
<keyword evidence="3" id="KW-1133">Transmembrane helix</keyword>
<evidence type="ECO:0000256" key="7">
    <source>
        <dbReference type="SAM" id="MobiDB-lite"/>
    </source>
</evidence>
<sequence>MATHLVQDDLTLTRRTGQSVSFSCGGTDQCGSWIYWYQKKETETFRAILYISSGGSPTKPYNHPQQDDFSAERDRSSSSLKINKVKLDHSASYYCGCWKSGSHTDGFLYQSVSLWDEWIFGSGTKLFVTGKNQHLLVSISRKLYYKMGFLLCLASGMFPPEVKFTWKTLEDDGEKDLTSEEQLELREPNRTASILLVDRDLLSTSRYRCSVQHEGGPVEAPTTQGDEAGRPGGGSGGAEDRG</sequence>
<dbReference type="PANTHER" id="PTHR19256">
    <property type="entry name" value="T-CELL RECEPTOR GAMMA CHAIN"/>
    <property type="match status" value="1"/>
</dbReference>
<dbReference type="InParanoid" id="A0A3B5QXS7"/>
<dbReference type="InterPro" id="IPR003599">
    <property type="entry name" value="Ig_sub"/>
</dbReference>
<keyword evidence="2" id="KW-0812">Transmembrane</keyword>
<comment type="subcellular location">
    <subcellularLocation>
        <location evidence="1">Membrane</location>
    </subcellularLocation>
</comment>
<reference evidence="9" key="3">
    <citation type="submission" date="2025-08" db="UniProtKB">
        <authorList>
            <consortium name="Ensembl"/>
        </authorList>
    </citation>
    <scope>IDENTIFICATION</scope>
    <source>
        <strain evidence="9">JP 163 A</strain>
    </source>
</reference>
<dbReference type="OMA" id="SCERTDQ"/>
<accession>A0A3B5QXS7</accession>
<feature type="domain" description="Ig-like" evidence="8">
    <location>
        <begin position="150"/>
        <end position="223"/>
    </location>
</feature>
<dbReference type="PROSITE" id="PS00290">
    <property type="entry name" value="IG_MHC"/>
    <property type="match status" value="1"/>
</dbReference>
<dbReference type="InterPro" id="IPR051117">
    <property type="entry name" value="TRG_var/const_region"/>
</dbReference>
<reference evidence="10" key="1">
    <citation type="submission" date="2012-01" db="EMBL/GenBank/DDBJ databases">
        <authorList>
            <person name="Walter R."/>
            <person name="Schartl M."/>
            <person name="Warren W."/>
        </authorList>
    </citation>
    <scope>NUCLEOTIDE SEQUENCE [LARGE SCALE GENOMIC DNA]</scope>
    <source>
        <strain evidence="10">JP 163 A</strain>
    </source>
</reference>
<keyword evidence="10" id="KW-1185">Reference proteome</keyword>
<dbReference type="STRING" id="8083.ENSXMAP00000035964"/>
<keyword evidence="5" id="KW-0675">Receptor</keyword>
<dbReference type="Gene3D" id="2.60.40.10">
    <property type="entry name" value="Immunoglobulins"/>
    <property type="match status" value="2"/>
</dbReference>
<dbReference type="GeneTree" id="ENSGT00670000098480"/>
<dbReference type="InterPro" id="IPR013106">
    <property type="entry name" value="Ig_V-set"/>
</dbReference>
<name>A0A3B5QXS7_XIPMA</name>
<dbReference type="Ensembl" id="ENSXMAT00000023414.1">
    <property type="protein sequence ID" value="ENSXMAP00000035964.1"/>
    <property type="gene ID" value="ENSXMAG00000023778.1"/>
</dbReference>
<dbReference type="InterPro" id="IPR003006">
    <property type="entry name" value="Ig/MHC_CS"/>
</dbReference>
<dbReference type="Pfam" id="PF07654">
    <property type="entry name" value="C1-set"/>
    <property type="match status" value="1"/>
</dbReference>
<proteinExistence type="predicted"/>
<evidence type="ECO:0000256" key="1">
    <source>
        <dbReference type="ARBA" id="ARBA00004370"/>
    </source>
</evidence>
<dbReference type="GO" id="GO:0016020">
    <property type="term" value="C:membrane"/>
    <property type="evidence" value="ECO:0007669"/>
    <property type="project" value="UniProtKB-SubCell"/>
</dbReference>
<evidence type="ECO:0000256" key="3">
    <source>
        <dbReference type="ARBA" id="ARBA00022989"/>
    </source>
</evidence>
<keyword evidence="4" id="KW-0472">Membrane</keyword>
<reference evidence="9" key="4">
    <citation type="submission" date="2025-09" db="UniProtKB">
        <authorList>
            <consortium name="Ensembl"/>
        </authorList>
    </citation>
    <scope>IDENTIFICATION</scope>
    <source>
        <strain evidence="9">JP 163 A</strain>
    </source>
</reference>
<evidence type="ECO:0000256" key="6">
    <source>
        <dbReference type="ARBA" id="ARBA00023319"/>
    </source>
</evidence>
<feature type="region of interest" description="Disordered" evidence="7">
    <location>
        <begin position="210"/>
        <end position="242"/>
    </location>
</feature>
<feature type="region of interest" description="Disordered" evidence="7">
    <location>
        <begin position="56"/>
        <end position="76"/>
    </location>
</feature>
<keyword evidence="6" id="KW-0393">Immunoglobulin domain</keyword>
<dbReference type="PANTHER" id="PTHR19256:SF65">
    <property type="entry name" value="T CELL RECEPTOR GAMMA CONSTANT 1-RELATED"/>
    <property type="match status" value="1"/>
</dbReference>
<dbReference type="Pfam" id="PF07686">
    <property type="entry name" value="V-set"/>
    <property type="match status" value="1"/>
</dbReference>
<evidence type="ECO:0000259" key="8">
    <source>
        <dbReference type="PROSITE" id="PS50835"/>
    </source>
</evidence>
<dbReference type="Proteomes" id="UP000002852">
    <property type="component" value="Unassembled WGS sequence"/>
</dbReference>
<dbReference type="InterPro" id="IPR013783">
    <property type="entry name" value="Ig-like_fold"/>
</dbReference>
<dbReference type="InterPro" id="IPR036179">
    <property type="entry name" value="Ig-like_dom_sf"/>
</dbReference>
<protein>
    <recommendedName>
        <fullName evidence="8">Ig-like domain-containing protein</fullName>
    </recommendedName>
</protein>
<dbReference type="InterPro" id="IPR003597">
    <property type="entry name" value="Ig_C1-set"/>
</dbReference>
<feature type="domain" description="Ig-like" evidence="8">
    <location>
        <begin position="17"/>
        <end position="95"/>
    </location>
</feature>
<evidence type="ECO:0000256" key="2">
    <source>
        <dbReference type="ARBA" id="ARBA00022692"/>
    </source>
</evidence>
<dbReference type="SMART" id="SM00409">
    <property type="entry name" value="IG"/>
    <property type="match status" value="1"/>
</dbReference>
<evidence type="ECO:0000313" key="10">
    <source>
        <dbReference type="Proteomes" id="UP000002852"/>
    </source>
</evidence>
<dbReference type="PROSITE" id="PS50835">
    <property type="entry name" value="IG_LIKE"/>
    <property type="match status" value="2"/>
</dbReference>
<organism evidence="9 10">
    <name type="scientific">Xiphophorus maculatus</name>
    <name type="common">Southern platyfish</name>
    <name type="synonym">Platypoecilus maculatus</name>
    <dbReference type="NCBI Taxonomy" id="8083"/>
    <lineage>
        <taxon>Eukaryota</taxon>
        <taxon>Metazoa</taxon>
        <taxon>Chordata</taxon>
        <taxon>Craniata</taxon>
        <taxon>Vertebrata</taxon>
        <taxon>Euteleostomi</taxon>
        <taxon>Actinopterygii</taxon>
        <taxon>Neopterygii</taxon>
        <taxon>Teleostei</taxon>
        <taxon>Neoteleostei</taxon>
        <taxon>Acanthomorphata</taxon>
        <taxon>Ovalentaria</taxon>
        <taxon>Atherinomorphae</taxon>
        <taxon>Cyprinodontiformes</taxon>
        <taxon>Poeciliidae</taxon>
        <taxon>Poeciliinae</taxon>
        <taxon>Xiphophorus</taxon>
    </lineage>
</organism>
<dbReference type="SUPFAM" id="SSF48726">
    <property type="entry name" value="Immunoglobulin"/>
    <property type="match status" value="2"/>
</dbReference>
<evidence type="ECO:0000256" key="5">
    <source>
        <dbReference type="ARBA" id="ARBA00023170"/>
    </source>
</evidence>
<evidence type="ECO:0000256" key="4">
    <source>
        <dbReference type="ARBA" id="ARBA00023136"/>
    </source>
</evidence>
<feature type="compositionally biased region" description="Gly residues" evidence="7">
    <location>
        <begin position="230"/>
        <end position="242"/>
    </location>
</feature>
<evidence type="ECO:0000313" key="9">
    <source>
        <dbReference type="Ensembl" id="ENSXMAP00000035964.1"/>
    </source>
</evidence>